<dbReference type="EMBL" id="PFMD01000020">
    <property type="protein sequence ID" value="PIY97044.1"/>
    <property type="molecule type" value="Genomic_DNA"/>
</dbReference>
<accession>A0A2M7RK07</accession>
<reference evidence="3 4" key="1">
    <citation type="submission" date="2017-09" db="EMBL/GenBank/DDBJ databases">
        <title>Depth-based differentiation of microbial function through sediment-hosted aquifers and enrichment of novel symbionts in the deep terrestrial subsurface.</title>
        <authorList>
            <person name="Probst A.J."/>
            <person name="Ladd B."/>
            <person name="Jarett J.K."/>
            <person name="Geller-Mcgrath D.E."/>
            <person name="Sieber C.M."/>
            <person name="Emerson J.B."/>
            <person name="Anantharaman K."/>
            <person name="Thomas B.C."/>
            <person name="Malmstrom R."/>
            <person name="Stieglmeier M."/>
            <person name="Klingl A."/>
            <person name="Woyke T."/>
            <person name="Ryan C.M."/>
            <person name="Banfield J.F."/>
        </authorList>
    </citation>
    <scope>NUCLEOTIDE SEQUENCE [LARGE SCALE GENOMIC DNA]</scope>
    <source>
        <strain evidence="3">CG_4_10_14_0_8_um_filter_42_10</strain>
    </source>
</reference>
<evidence type="ECO:0000313" key="4">
    <source>
        <dbReference type="Proteomes" id="UP000230779"/>
    </source>
</evidence>
<comment type="caution">
    <text evidence="3">The sequence shown here is derived from an EMBL/GenBank/DDBJ whole genome shotgun (WGS) entry which is preliminary data.</text>
</comment>
<proteinExistence type="predicted"/>
<protein>
    <recommendedName>
        <fullName evidence="5">Type 4a pilus biogenesis protein PilO</fullName>
    </recommendedName>
</protein>
<sequence length="210" mass="23453">MGLFNKNKIVLLVIRYFRFVLGGVVVLLLFISFYFILWPKYSEINDQGGLDYKSKVKLLESRKQELSQLQDLEKKYSQITSAEKEKLRKILPSSKYFSDLFVQMENLAKESGLIVSRISITEEGSTGVATDTNGSNTGSNANVGKTIGGIGTLGISLSVEGDNSYPALKIFLDNVEDNMRIVDMDSLSYSPPSEETPAFTVNLKTYYLED</sequence>
<dbReference type="InterPro" id="IPR014717">
    <property type="entry name" value="Transl_elong_EF1B/ribsomal_bS6"/>
</dbReference>
<keyword evidence="1" id="KW-0175">Coiled coil</keyword>
<name>A0A2M7RK07_9BACT</name>
<dbReference type="AlphaFoldDB" id="A0A2M7RK07"/>
<evidence type="ECO:0008006" key="5">
    <source>
        <dbReference type="Google" id="ProtNLM"/>
    </source>
</evidence>
<evidence type="ECO:0000313" key="3">
    <source>
        <dbReference type="EMBL" id="PIY97044.1"/>
    </source>
</evidence>
<evidence type="ECO:0000256" key="1">
    <source>
        <dbReference type="SAM" id="Coils"/>
    </source>
</evidence>
<keyword evidence="2" id="KW-0812">Transmembrane</keyword>
<organism evidence="3 4">
    <name type="scientific">Candidatus Kerfeldbacteria bacterium CG_4_10_14_0_8_um_filter_42_10</name>
    <dbReference type="NCBI Taxonomy" id="2014248"/>
    <lineage>
        <taxon>Bacteria</taxon>
        <taxon>Candidatus Kerfeldiibacteriota</taxon>
    </lineage>
</organism>
<dbReference type="Gene3D" id="3.30.70.60">
    <property type="match status" value="1"/>
</dbReference>
<keyword evidence="2" id="KW-0472">Membrane</keyword>
<evidence type="ECO:0000256" key="2">
    <source>
        <dbReference type="SAM" id="Phobius"/>
    </source>
</evidence>
<gene>
    <name evidence="3" type="ORF">COY66_01580</name>
</gene>
<keyword evidence="2" id="KW-1133">Transmembrane helix</keyword>
<feature type="transmembrane region" description="Helical" evidence="2">
    <location>
        <begin position="16"/>
        <end position="37"/>
    </location>
</feature>
<dbReference type="Proteomes" id="UP000230779">
    <property type="component" value="Unassembled WGS sequence"/>
</dbReference>
<feature type="coiled-coil region" evidence="1">
    <location>
        <begin position="55"/>
        <end position="82"/>
    </location>
</feature>